<evidence type="ECO:0000256" key="3">
    <source>
        <dbReference type="ARBA" id="ARBA00023004"/>
    </source>
</evidence>
<keyword evidence="2" id="KW-0479">Metal-binding</keyword>
<dbReference type="InterPro" id="IPR044399">
    <property type="entry name" value="Mb-like_M"/>
</dbReference>
<proteinExistence type="inferred from homology"/>
<evidence type="ECO:0000313" key="7">
    <source>
        <dbReference type="WBParaSite" id="PgR014X_g061_t01"/>
    </source>
</evidence>
<dbReference type="PROSITE" id="PS01033">
    <property type="entry name" value="GLOBIN"/>
    <property type="match status" value="1"/>
</dbReference>
<feature type="domain" description="Globin" evidence="5">
    <location>
        <begin position="1"/>
        <end position="145"/>
    </location>
</feature>
<evidence type="ECO:0000259" key="5">
    <source>
        <dbReference type="PROSITE" id="PS01033"/>
    </source>
</evidence>
<dbReference type="Pfam" id="PF00042">
    <property type="entry name" value="Globin"/>
    <property type="match status" value="1"/>
</dbReference>
<dbReference type="SUPFAM" id="SSF46458">
    <property type="entry name" value="Globin-like"/>
    <property type="match status" value="1"/>
</dbReference>
<dbReference type="Proteomes" id="UP000887569">
    <property type="component" value="Unplaced"/>
</dbReference>
<evidence type="ECO:0000313" key="6">
    <source>
        <dbReference type="Proteomes" id="UP000887569"/>
    </source>
</evidence>
<dbReference type="InterPro" id="IPR050532">
    <property type="entry name" value="Globin-like_OT"/>
</dbReference>
<dbReference type="InterPro" id="IPR012292">
    <property type="entry name" value="Globin/Proto"/>
</dbReference>
<evidence type="ECO:0000256" key="4">
    <source>
        <dbReference type="RuleBase" id="RU000356"/>
    </source>
</evidence>
<dbReference type="InterPro" id="IPR009050">
    <property type="entry name" value="Globin-like_sf"/>
</dbReference>
<accession>A0A915ASI5</accession>
<reference evidence="7" key="1">
    <citation type="submission" date="2022-11" db="UniProtKB">
        <authorList>
            <consortium name="WormBaseParasite"/>
        </authorList>
    </citation>
    <scope>IDENTIFICATION</scope>
</reference>
<name>A0A915ASI5_PARUN</name>
<keyword evidence="6" id="KW-1185">Reference proteome</keyword>
<keyword evidence="3" id="KW-0408">Iron</keyword>
<sequence>MRPQACGVMRKILISLENDTPKVKQIFYKAAVLDAFSRESTPENTSITTSGTIEDHVKFMTNFFDELIQNIDNECEAVSQIRKIGQDHAKLNHSCSFNAEIWERLGEIAMQTLSTLDAVQKTREGAKAWLALIACVTDELRCGFEGETRVFSRKSSSAEHLTEDEELQQRMRQMRLEFASTVPF</sequence>
<evidence type="ECO:0000256" key="1">
    <source>
        <dbReference type="ARBA" id="ARBA00022617"/>
    </source>
</evidence>
<dbReference type="GO" id="GO:0005344">
    <property type="term" value="F:oxygen carrier activity"/>
    <property type="evidence" value="ECO:0007669"/>
    <property type="project" value="UniProtKB-KW"/>
</dbReference>
<dbReference type="AlphaFoldDB" id="A0A915ASI5"/>
<dbReference type="PANTHER" id="PTHR46458:SF11">
    <property type="entry name" value="GLOBIN-LIKE PROTEIN 9"/>
    <property type="match status" value="1"/>
</dbReference>
<dbReference type="Gene3D" id="1.10.490.10">
    <property type="entry name" value="Globins"/>
    <property type="match status" value="1"/>
</dbReference>
<comment type="similarity">
    <text evidence="4">Belongs to the globin family.</text>
</comment>
<dbReference type="WBParaSite" id="PgR014X_g061_t01">
    <property type="protein sequence ID" value="PgR014X_g061_t01"/>
    <property type="gene ID" value="PgR014X_g061"/>
</dbReference>
<organism evidence="6 7">
    <name type="scientific">Parascaris univalens</name>
    <name type="common">Nematode worm</name>
    <dbReference type="NCBI Taxonomy" id="6257"/>
    <lineage>
        <taxon>Eukaryota</taxon>
        <taxon>Metazoa</taxon>
        <taxon>Ecdysozoa</taxon>
        <taxon>Nematoda</taxon>
        <taxon>Chromadorea</taxon>
        <taxon>Rhabditida</taxon>
        <taxon>Spirurina</taxon>
        <taxon>Ascaridomorpha</taxon>
        <taxon>Ascaridoidea</taxon>
        <taxon>Ascarididae</taxon>
        <taxon>Parascaris</taxon>
    </lineage>
</organism>
<keyword evidence="1 4" id="KW-0349">Heme</keyword>
<dbReference type="GO" id="GO:0020037">
    <property type="term" value="F:heme binding"/>
    <property type="evidence" value="ECO:0007669"/>
    <property type="project" value="InterPro"/>
</dbReference>
<keyword evidence="4" id="KW-0813">Transport</keyword>
<dbReference type="GO" id="GO:0019825">
    <property type="term" value="F:oxygen binding"/>
    <property type="evidence" value="ECO:0007669"/>
    <property type="project" value="InterPro"/>
</dbReference>
<protein>
    <submittedName>
        <fullName evidence="7">Globin family profile domain-containing protein</fullName>
    </submittedName>
</protein>
<evidence type="ECO:0000256" key="2">
    <source>
        <dbReference type="ARBA" id="ARBA00022723"/>
    </source>
</evidence>
<keyword evidence="4" id="KW-0561">Oxygen transport</keyword>
<dbReference type="GO" id="GO:0046872">
    <property type="term" value="F:metal ion binding"/>
    <property type="evidence" value="ECO:0007669"/>
    <property type="project" value="UniProtKB-KW"/>
</dbReference>
<dbReference type="PANTHER" id="PTHR46458">
    <property type="entry name" value="BLR2807 PROTEIN"/>
    <property type="match status" value="1"/>
</dbReference>
<dbReference type="CDD" id="cd01040">
    <property type="entry name" value="Mb-like"/>
    <property type="match status" value="1"/>
</dbReference>
<dbReference type="InterPro" id="IPR000971">
    <property type="entry name" value="Globin"/>
</dbReference>